<reference evidence="2" key="1">
    <citation type="journal article" date="2014" name="Front. Microbiol.">
        <title>High frequency of phylogenetically diverse reductive dehalogenase-homologous genes in deep subseafloor sedimentary metagenomes.</title>
        <authorList>
            <person name="Kawai M."/>
            <person name="Futagami T."/>
            <person name="Toyoda A."/>
            <person name="Takaki Y."/>
            <person name="Nishi S."/>
            <person name="Hori S."/>
            <person name="Arai W."/>
            <person name="Tsubouchi T."/>
            <person name="Morono Y."/>
            <person name="Uchiyama I."/>
            <person name="Ito T."/>
            <person name="Fujiyama A."/>
            <person name="Inagaki F."/>
            <person name="Takami H."/>
        </authorList>
    </citation>
    <scope>NUCLEOTIDE SEQUENCE</scope>
    <source>
        <strain evidence="2">Expedition CK06-06</strain>
    </source>
</reference>
<comment type="caution">
    <text evidence="2">The sequence shown here is derived from an EMBL/GenBank/DDBJ whole genome shotgun (WGS) entry which is preliminary data.</text>
</comment>
<dbReference type="Gene3D" id="3.90.650.10">
    <property type="entry name" value="PurM-like C-terminal domain"/>
    <property type="match status" value="1"/>
</dbReference>
<dbReference type="Pfam" id="PF02769">
    <property type="entry name" value="AIRS_C"/>
    <property type="match status" value="1"/>
</dbReference>
<dbReference type="SUPFAM" id="SSF56042">
    <property type="entry name" value="PurM C-terminal domain-like"/>
    <property type="match status" value="1"/>
</dbReference>
<evidence type="ECO:0000259" key="1">
    <source>
        <dbReference type="Pfam" id="PF02769"/>
    </source>
</evidence>
<dbReference type="InterPro" id="IPR036676">
    <property type="entry name" value="PurM-like_C_sf"/>
</dbReference>
<protein>
    <recommendedName>
        <fullName evidence="1">PurM-like C-terminal domain-containing protein</fullName>
    </recommendedName>
</protein>
<accession>X1L350</accession>
<dbReference type="AlphaFoldDB" id="X1L350"/>
<name>X1L350_9ZZZZ</name>
<gene>
    <name evidence="2" type="ORF">S06H3_20392</name>
</gene>
<dbReference type="InterPro" id="IPR010918">
    <property type="entry name" value="PurM-like_C_dom"/>
</dbReference>
<organism evidence="2">
    <name type="scientific">marine sediment metagenome</name>
    <dbReference type="NCBI Taxonomy" id="412755"/>
    <lineage>
        <taxon>unclassified sequences</taxon>
        <taxon>metagenomes</taxon>
        <taxon>ecological metagenomes</taxon>
    </lineage>
</organism>
<feature type="domain" description="PurM-like C-terminal" evidence="1">
    <location>
        <begin position="1"/>
        <end position="40"/>
    </location>
</feature>
<dbReference type="EMBL" id="BARV01010554">
    <property type="protein sequence ID" value="GAI13772.1"/>
    <property type="molecule type" value="Genomic_DNA"/>
</dbReference>
<evidence type="ECO:0000313" key="2">
    <source>
        <dbReference type="EMBL" id="GAI13772.1"/>
    </source>
</evidence>
<feature type="non-terminal residue" evidence="2">
    <location>
        <position position="47"/>
    </location>
</feature>
<sequence length="47" mass="5266">MVIAVKPENLGAIMKIFDDENVQATVIGKFTDDKKLILRYDGQQVAE</sequence>
<proteinExistence type="predicted"/>